<sequence>MAAETLAHLPDCWEETVRALIVHSAEWPHLVADKFNAARRSERASLLRTYGFGVPDIRRVLASAGNDVAVVVENEMMVVAAGGTMPEMHFYQLPWTGDLLRDLGDTPVKLRVTLSYFVESNPAARGWKGRYRYASHGFRFHLQRPNESDHAFFARLNIMDRDDDWDGAEGGEDGWFLGPRQRNRGSLHSDIWEGPAITLADRRKLAIVPLGGWWKSPRSPEKRARYSLVVSLATPTDQVDLYTPVSTELATLTTLPTVIET</sequence>
<dbReference type="STRING" id="1437059.A6A05_15715"/>
<dbReference type="GO" id="GO:0006508">
    <property type="term" value="P:proteolysis"/>
    <property type="evidence" value="ECO:0007669"/>
    <property type="project" value="InterPro"/>
</dbReference>
<name>A0A178MHD8_9PROT</name>
<accession>A0A178MHD8</accession>
<dbReference type="InterPro" id="IPR036852">
    <property type="entry name" value="Peptidase_S8/S53_dom_sf"/>
</dbReference>
<gene>
    <name evidence="1" type="ORF">A6A05_15715</name>
</gene>
<dbReference type="Proteomes" id="UP000078543">
    <property type="component" value="Unassembled WGS sequence"/>
</dbReference>
<evidence type="ECO:0000313" key="1">
    <source>
        <dbReference type="EMBL" id="OAN47424.1"/>
    </source>
</evidence>
<keyword evidence="2" id="KW-1185">Reference proteome</keyword>
<dbReference type="AlphaFoldDB" id="A0A178MHD8"/>
<evidence type="ECO:0000313" key="2">
    <source>
        <dbReference type="Proteomes" id="UP000078543"/>
    </source>
</evidence>
<dbReference type="EMBL" id="LWQU01000167">
    <property type="protein sequence ID" value="OAN47424.1"/>
    <property type="molecule type" value="Genomic_DNA"/>
</dbReference>
<reference evidence="1 2" key="1">
    <citation type="submission" date="2016-04" db="EMBL/GenBank/DDBJ databases">
        <title>Draft genome sequence of freshwater magnetotactic bacteria Magnetospirillum marisnigri SP-1 and Magnetospirillum moscoviense BB-1.</title>
        <authorList>
            <person name="Koziaeva V."/>
            <person name="Dziuba M.V."/>
            <person name="Ivanov T.M."/>
            <person name="Kuznetsov B."/>
            <person name="Grouzdev D.S."/>
        </authorList>
    </citation>
    <scope>NUCLEOTIDE SEQUENCE [LARGE SCALE GENOMIC DNA]</scope>
    <source>
        <strain evidence="1 2">BB-1</strain>
    </source>
</reference>
<proteinExistence type="predicted"/>
<dbReference type="GO" id="GO:0004252">
    <property type="term" value="F:serine-type endopeptidase activity"/>
    <property type="evidence" value="ECO:0007669"/>
    <property type="project" value="InterPro"/>
</dbReference>
<comment type="caution">
    <text evidence="1">The sequence shown here is derived from an EMBL/GenBank/DDBJ whole genome shotgun (WGS) entry which is preliminary data.</text>
</comment>
<protein>
    <submittedName>
        <fullName evidence="1">Uncharacterized protein</fullName>
    </submittedName>
</protein>
<dbReference type="SUPFAM" id="SSF52743">
    <property type="entry name" value="Subtilisin-like"/>
    <property type="match status" value="1"/>
</dbReference>
<organism evidence="1 2">
    <name type="scientific">Magnetospirillum moscoviense</name>
    <dbReference type="NCBI Taxonomy" id="1437059"/>
    <lineage>
        <taxon>Bacteria</taxon>
        <taxon>Pseudomonadati</taxon>
        <taxon>Pseudomonadota</taxon>
        <taxon>Alphaproteobacteria</taxon>
        <taxon>Rhodospirillales</taxon>
        <taxon>Rhodospirillaceae</taxon>
        <taxon>Magnetospirillum</taxon>
    </lineage>
</organism>